<gene>
    <name evidence="2" type="ORF">TOPH_06734</name>
</gene>
<name>A0A0L0N3I9_TOLOC</name>
<dbReference type="OrthoDB" id="4062651at2759"/>
<dbReference type="Proteomes" id="UP000036947">
    <property type="component" value="Unassembled WGS sequence"/>
</dbReference>
<dbReference type="STRING" id="1163406.A0A0L0N3I9"/>
<feature type="region of interest" description="Disordered" evidence="1">
    <location>
        <begin position="115"/>
        <end position="142"/>
    </location>
</feature>
<sequence>KHLYPFNNRAKSVLAHPSNEHLLAWLNRRLVLSIGHIRPISGDSTTLATLGRNGDVIVEGYTIAKIQCSFEIDLDTKVVMFCDRSHNQTSQVLVRRGAPRRRHYRCPAAIPPARSRLKEGHGSMQSRLFAPYENPMPPDEAS</sequence>
<feature type="non-terminal residue" evidence="2">
    <location>
        <position position="1"/>
    </location>
</feature>
<evidence type="ECO:0000256" key="1">
    <source>
        <dbReference type="SAM" id="MobiDB-lite"/>
    </source>
</evidence>
<dbReference type="EMBL" id="LFRF01000024">
    <property type="protein sequence ID" value="KND88693.1"/>
    <property type="molecule type" value="Genomic_DNA"/>
</dbReference>
<keyword evidence="3" id="KW-1185">Reference proteome</keyword>
<evidence type="ECO:0000313" key="2">
    <source>
        <dbReference type="EMBL" id="KND88693.1"/>
    </source>
</evidence>
<accession>A0A0L0N3I9</accession>
<proteinExistence type="predicted"/>
<organism evidence="2 3">
    <name type="scientific">Tolypocladium ophioglossoides (strain CBS 100239)</name>
    <name type="common">Snaketongue truffleclub</name>
    <name type="synonym">Elaphocordyceps ophioglossoides</name>
    <dbReference type="NCBI Taxonomy" id="1163406"/>
    <lineage>
        <taxon>Eukaryota</taxon>
        <taxon>Fungi</taxon>
        <taxon>Dikarya</taxon>
        <taxon>Ascomycota</taxon>
        <taxon>Pezizomycotina</taxon>
        <taxon>Sordariomycetes</taxon>
        <taxon>Hypocreomycetidae</taxon>
        <taxon>Hypocreales</taxon>
        <taxon>Ophiocordycipitaceae</taxon>
        <taxon>Tolypocladium</taxon>
    </lineage>
</organism>
<reference evidence="2 3" key="1">
    <citation type="journal article" date="2015" name="BMC Genomics">
        <title>The genome of the truffle-parasite Tolypocladium ophioglossoides and the evolution of antifungal peptaibiotics.</title>
        <authorList>
            <person name="Quandt C.A."/>
            <person name="Bushley K.E."/>
            <person name="Spatafora J.W."/>
        </authorList>
    </citation>
    <scope>NUCLEOTIDE SEQUENCE [LARGE SCALE GENOMIC DNA]</scope>
    <source>
        <strain evidence="2 3">CBS 100239</strain>
    </source>
</reference>
<dbReference type="AlphaFoldDB" id="A0A0L0N3I9"/>
<protein>
    <submittedName>
        <fullName evidence="2">Uncharacterized protein</fullName>
    </submittedName>
</protein>
<evidence type="ECO:0000313" key="3">
    <source>
        <dbReference type="Proteomes" id="UP000036947"/>
    </source>
</evidence>
<comment type="caution">
    <text evidence="2">The sequence shown here is derived from an EMBL/GenBank/DDBJ whole genome shotgun (WGS) entry which is preliminary data.</text>
</comment>